<protein>
    <submittedName>
        <fullName evidence="2">Thiamine pyrophosphate enzyme</fullName>
    </submittedName>
</protein>
<dbReference type="EMBL" id="JAPQKQ010000001">
    <property type="protein sequence ID" value="KAJ5213576.1"/>
    <property type="molecule type" value="Genomic_DNA"/>
</dbReference>
<accession>A0A9W9T8T0</accession>
<evidence type="ECO:0000259" key="1">
    <source>
        <dbReference type="Pfam" id="PF02776"/>
    </source>
</evidence>
<dbReference type="CDD" id="cd07035">
    <property type="entry name" value="TPP_PYR_POX_like"/>
    <property type="match status" value="1"/>
</dbReference>
<gene>
    <name evidence="2" type="ORF">N7449_000745</name>
</gene>
<dbReference type="OrthoDB" id="2867507at2759"/>
<reference evidence="2" key="1">
    <citation type="submission" date="2022-11" db="EMBL/GenBank/DDBJ databases">
        <authorList>
            <person name="Petersen C."/>
        </authorList>
    </citation>
    <scope>NUCLEOTIDE SEQUENCE</scope>
    <source>
        <strain evidence="2">IBT 20477</strain>
    </source>
</reference>
<dbReference type="Pfam" id="PF02776">
    <property type="entry name" value="TPP_enzyme_N"/>
    <property type="match status" value="1"/>
</dbReference>
<sequence>MTKSENRPLKRARHDEYIETSELISAAEGFFEALAEAGVTYCFVNLQVLSDHPAILEAMIKAKQENLAKFPNIIICPSELVTLSAALGFAQVTGKPQYVLVHVDCGTLALGQSIHNASVGRVPVLYFASLSTFTQRGELLGS</sequence>
<feature type="domain" description="Thiamine pyrophosphate enzyme N-terminal TPP-binding" evidence="1">
    <location>
        <begin position="26"/>
        <end position="136"/>
    </location>
</feature>
<evidence type="ECO:0000313" key="3">
    <source>
        <dbReference type="Proteomes" id="UP001150942"/>
    </source>
</evidence>
<dbReference type="InterPro" id="IPR012001">
    <property type="entry name" value="Thiamin_PyroP_enz_TPP-bd_dom"/>
</dbReference>
<organism evidence="2 3">
    <name type="scientific">Penicillium cf. viridicatum</name>
    <dbReference type="NCBI Taxonomy" id="2972119"/>
    <lineage>
        <taxon>Eukaryota</taxon>
        <taxon>Fungi</taxon>
        <taxon>Dikarya</taxon>
        <taxon>Ascomycota</taxon>
        <taxon>Pezizomycotina</taxon>
        <taxon>Eurotiomycetes</taxon>
        <taxon>Eurotiomycetidae</taxon>
        <taxon>Eurotiales</taxon>
        <taxon>Aspergillaceae</taxon>
        <taxon>Penicillium</taxon>
    </lineage>
</organism>
<name>A0A9W9T8T0_9EURO</name>
<keyword evidence="3" id="KW-1185">Reference proteome</keyword>
<proteinExistence type="predicted"/>
<dbReference type="InterPro" id="IPR029061">
    <property type="entry name" value="THDP-binding"/>
</dbReference>
<dbReference type="SUPFAM" id="SSF52518">
    <property type="entry name" value="Thiamin diphosphate-binding fold (THDP-binding)"/>
    <property type="match status" value="1"/>
</dbReference>
<dbReference type="GO" id="GO:0030976">
    <property type="term" value="F:thiamine pyrophosphate binding"/>
    <property type="evidence" value="ECO:0007669"/>
    <property type="project" value="InterPro"/>
</dbReference>
<reference evidence="2" key="2">
    <citation type="journal article" date="2023" name="IMA Fungus">
        <title>Comparative genomic study of the Penicillium genus elucidates a diverse pangenome and 15 lateral gene transfer events.</title>
        <authorList>
            <person name="Petersen C."/>
            <person name="Sorensen T."/>
            <person name="Nielsen M.R."/>
            <person name="Sondergaard T.E."/>
            <person name="Sorensen J.L."/>
            <person name="Fitzpatrick D.A."/>
            <person name="Frisvad J.C."/>
            <person name="Nielsen K.L."/>
        </authorList>
    </citation>
    <scope>NUCLEOTIDE SEQUENCE</scope>
    <source>
        <strain evidence="2">IBT 20477</strain>
    </source>
</reference>
<evidence type="ECO:0000313" key="2">
    <source>
        <dbReference type="EMBL" id="KAJ5213576.1"/>
    </source>
</evidence>
<dbReference type="Proteomes" id="UP001150942">
    <property type="component" value="Unassembled WGS sequence"/>
</dbReference>
<comment type="caution">
    <text evidence="2">The sequence shown here is derived from an EMBL/GenBank/DDBJ whole genome shotgun (WGS) entry which is preliminary data.</text>
</comment>
<dbReference type="AlphaFoldDB" id="A0A9W9T8T0"/>
<dbReference type="Gene3D" id="3.40.50.970">
    <property type="match status" value="1"/>
</dbReference>